<evidence type="ECO:0000313" key="4">
    <source>
        <dbReference type="Proteomes" id="UP000007875"/>
    </source>
</evidence>
<comment type="similarity">
    <text evidence="1">Belongs to the UPF0729 family.</text>
</comment>
<sequence length="71" mass="8021">MVCIPCIVIPLFLWIYHKFIQPWVYPVISKFWTPKSIDKGTSNDAKKCPFTNGTSKEVSAGGEEVSDKKTD</sequence>
<organism evidence="3 4">
    <name type="scientific">Ciona savignyi</name>
    <name type="common">Pacific transparent sea squirt</name>
    <dbReference type="NCBI Taxonomy" id="51511"/>
    <lineage>
        <taxon>Eukaryota</taxon>
        <taxon>Metazoa</taxon>
        <taxon>Chordata</taxon>
        <taxon>Tunicata</taxon>
        <taxon>Ascidiacea</taxon>
        <taxon>Phlebobranchia</taxon>
        <taxon>Cionidae</taxon>
        <taxon>Ciona</taxon>
    </lineage>
</organism>
<dbReference type="Pfam" id="PF14975">
    <property type="entry name" value="DUF4512"/>
    <property type="match status" value="1"/>
</dbReference>
<dbReference type="OMA" id="SRIWPGK"/>
<dbReference type="FunCoup" id="H2Y637">
    <property type="interactions" value="21"/>
</dbReference>
<dbReference type="AlphaFoldDB" id="H2Y637"/>
<reference evidence="3" key="2">
    <citation type="submission" date="2025-08" db="UniProtKB">
        <authorList>
            <consortium name="Ensembl"/>
        </authorList>
    </citation>
    <scope>IDENTIFICATION</scope>
</reference>
<evidence type="ECO:0000313" key="3">
    <source>
        <dbReference type="Ensembl" id="ENSCSAVP00000000785.1"/>
    </source>
</evidence>
<keyword evidence="4" id="KW-1185">Reference proteome</keyword>
<proteinExistence type="inferred from homology"/>
<accession>H2Y637</accession>
<evidence type="ECO:0000256" key="2">
    <source>
        <dbReference type="SAM" id="MobiDB-lite"/>
    </source>
</evidence>
<evidence type="ECO:0000256" key="1">
    <source>
        <dbReference type="ARBA" id="ARBA00007959"/>
    </source>
</evidence>
<dbReference type="PANTHER" id="PTHR13456:SF0">
    <property type="entry name" value="UPF0729 PROTEIN C18ORF32"/>
    <property type="match status" value="1"/>
</dbReference>
<dbReference type="GeneTree" id="ENSGT00940000170114"/>
<protein>
    <submittedName>
        <fullName evidence="3">Uncharacterized protein</fullName>
    </submittedName>
</protein>
<dbReference type="HOGENOM" id="CLU_191635_0_0_1"/>
<dbReference type="PANTHER" id="PTHR13456">
    <property type="entry name" value="UPF0729 PROTEIN C18ORF32"/>
    <property type="match status" value="1"/>
</dbReference>
<name>H2Y637_CIOSA</name>
<dbReference type="InterPro" id="IPR026776">
    <property type="entry name" value="UPF0729_C18orf32-like"/>
</dbReference>
<reference evidence="3" key="3">
    <citation type="submission" date="2025-09" db="UniProtKB">
        <authorList>
            <consortium name="Ensembl"/>
        </authorList>
    </citation>
    <scope>IDENTIFICATION</scope>
</reference>
<reference evidence="4" key="1">
    <citation type="submission" date="2003-08" db="EMBL/GenBank/DDBJ databases">
        <authorList>
            <person name="Birren B."/>
            <person name="Nusbaum C."/>
            <person name="Abebe A."/>
            <person name="Abouelleil A."/>
            <person name="Adekoya E."/>
            <person name="Ait-zahra M."/>
            <person name="Allen N."/>
            <person name="Allen T."/>
            <person name="An P."/>
            <person name="Anderson M."/>
            <person name="Anderson S."/>
            <person name="Arachchi H."/>
            <person name="Armbruster J."/>
            <person name="Bachantsang P."/>
            <person name="Baldwin J."/>
            <person name="Barry A."/>
            <person name="Bayul T."/>
            <person name="Blitshsteyn B."/>
            <person name="Bloom T."/>
            <person name="Blye J."/>
            <person name="Boguslavskiy L."/>
            <person name="Borowsky M."/>
            <person name="Boukhgalter B."/>
            <person name="Brunache A."/>
            <person name="Butler J."/>
            <person name="Calixte N."/>
            <person name="Calvo S."/>
            <person name="Camarata J."/>
            <person name="Campo K."/>
            <person name="Chang J."/>
            <person name="Cheshatsang Y."/>
            <person name="Citroen M."/>
            <person name="Collymore A."/>
            <person name="Considine T."/>
            <person name="Cook A."/>
            <person name="Cooke P."/>
            <person name="Corum B."/>
            <person name="Cuomo C."/>
            <person name="David R."/>
            <person name="Dawoe T."/>
            <person name="Degray S."/>
            <person name="Dodge S."/>
            <person name="Dooley K."/>
            <person name="Dorje P."/>
            <person name="Dorjee K."/>
            <person name="Dorris L."/>
            <person name="Duffey N."/>
            <person name="Dupes A."/>
            <person name="Elkins T."/>
            <person name="Engels R."/>
            <person name="Erickson J."/>
            <person name="Farina A."/>
            <person name="Faro S."/>
            <person name="Ferreira P."/>
            <person name="Fischer H."/>
            <person name="Fitzgerald M."/>
            <person name="Foley K."/>
            <person name="Gage D."/>
            <person name="Galagan J."/>
            <person name="Gearin G."/>
            <person name="Gnerre S."/>
            <person name="Gnirke A."/>
            <person name="Goyette A."/>
            <person name="Graham J."/>
            <person name="Grandbois E."/>
            <person name="Gyaltsen K."/>
            <person name="Hafez N."/>
            <person name="Hagopian D."/>
            <person name="Hagos B."/>
            <person name="Hall J."/>
            <person name="Hatcher B."/>
            <person name="Heller A."/>
            <person name="Higgins H."/>
            <person name="Honan T."/>
            <person name="Horn A."/>
            <person name="Houde N."/>
            <person name="Hughes L."/>
            <person name="Hulme W."/>
            <person name="Husby E."/>
            <person name="Iliev I."/>
            <person name="Jaffe D."/>
            <person name="Jones C."/>
            <person name="Kamal M."/>
            <person name="Kamat A."/>
            <person name="Kamvysselis M."/>
            <person name="Karlsson E."/>
            <person name="Kells C."/>
            <person name="Kieu A."/>
            <person name="Kisner P."/>
            <person name="Kodira C."/>
            <person name="Kulbokas E."/>
            <person name="Labutti K."/>
            <person name="Lama D."/>
            <person name="Landers T."/>
            <person name="Leger J."/>
            <person name="Levine S."/>
            <person name="Lewis D."/>
            <person name="Lewis T."/>
            <person name="Lindblad-toh K."/>
            <person name="Liu X."/>
            <person name="Lokyitsang T."/>
            <person name="Lokyitsang Y."/>
            <person name="Lucien O."/>
            <person name="Lui A."/>
            <person name="Ma L.J."/>
            <person name="Mabbitt R."/>
            <person name="Macdonald J."/>
            <person name="Maclean C."/>
            <person name="Major J."/>
            <person name="Manning J."/>
            <person name="Marabella R."/>
            <person name="Maru K."/>
            <person name="Matthews C."/>
            <person name="Mauceli E."/>
            <person name="Mccarthy M."/>
            <person name="Mcdonough S."/>
            <person name="Mcghee T."/>
            <person name="Meldrim J."/>
            <person name="Meneus L."/>
            <person name="Mesirov J."/>
            <person name="Mihalev A."/>
            <person name="Mihova T."/>
            <person name="Mikkelsen T."/>
            <person name="Mlenga V."/>
            <person name="Moru K."/>
            <person name="Mozes J."/>
            <person name="Mulrain L."/>
            <person name="Munson G."/>
            <person name="Naylor J."/>
            <person name="Newes C."/>
            <person name="Nguyen C."/>
            <person name="Nguyen N."/>
            <person name="Nguyen T."/>
            <person name="Nicol R."/>
            <person name="Nielsen C."/>
            <person name="Nizzari M."/>
            <person name="Norbu C."/>
            <person name="Norbu N."/>
            <person name="O'donnell P."/>
            <person name="Okoawo O."/>
            <person name="O'leary S."/>
            <person name="Omotosho B."/>
            <person name="O'neill K."/>
            <person name="Osman S."/>
            <person name="Parker S."/>
            <person name="Perrin D."/>
            <person name="Phunkhang P."/>
            <person name="Piqani B."/>
            <person name="Purcell S."/>
            <person name="Rachupka T."/>
            <person name="Ramasamy U."/>
            <person name="Rameau R."/>
            <person name="Ray V."/>
            <person name="Raymond C."/>
            <person name="Retta R."/>
            <person name="Richardson S."/>
            <person name="Rise C."/>
            <person name="Rodriguez J."/>
            <person name="Rogers J."/>
            <person name="Rogov P."/>
            <person name="Rutman M."/>
            <person name="Schupbach R."/>
            <person name="Seaman C."/>
            <person name="Settipalli S."/>
            <person name="Sharpe T."/>
            <person name="Sheridan J."/>
            <person name="Sherpa N."/>
            <person name="Shi J."/>
            <person name="Smirnov S."/>
            <person name="Smith C."/>
            <person name="Sougnez C."/>
            <person name="Spencer B."/>
            <person name="Stalker J."/>
            <person name="Stange-thomann N."/>
            <person name="Stavropoulos S."/>
            <person name="Stetson K."/>
            <person name="Stone C."/>
            <person name="Stone S."/>
            <person name="Stubbs M."/>
            <person name="Talamas J."/>
            <person name="Tchuinga P."/>
            <person name="Tenzing P."/>
            <person name="Tesfaye S."/>
            <person name="Theodore J."/>
            <person name="Thoulutsang Y."/>
            <person name="Topham K."/>
            <person name="Towey S."/>
            <person name="Tsamla T."/>
            <person name="Tsomo N."/>
            <person name="Vallee D."/>
            <person name="Vassiliev H."/>
            <person name="Venkataraman V."/>
            <person name="Vinson J."/>
            <person name="Vo A."/>
            <person name="Wade C."/>
            <person name="Wang S."/>
            <person name="Wangchuk T."/>
            <person name="Wangdi T."/>
            <person name="Whittaker C."/>
            <person name="Wilkinson J."/>
            <person name="Wu Y."/>
            <person name="Wyman D."/>
            <person name="Yadav S."/>
            <person name="Yang S."/>
            <person name="Yang X."/>
            <person name="Yeager S."/>
            <person name="Yee E."/>
            <person name="Young G."/>
            <person name="Zainoun J."/>
            <person name="Zembeck L."/>
            <person name="Zimmer A."/>
            <person name="Zody M."/>
            <person name="Lander E."/>
        </authorList>
    </citation>
    <scope>NUCLEOTIDE SEQUENCE [LARGE SCALE GENOMIC DNA]</scope>
</reference>
<dbReference type="InParanoid" id="H2Y637"/>
<dbReference type="eggNOG" id="ENOG502S738">
    <property type="taxonomic scope" value="Eukaryota"/>
</dbReference>
<dbReference type="Proteomes" id="UP000007875">
    <property type="component" value="Unassembled WGS sequence"/>
</dbReference>
<feature type="region of interest" description="Disordered" evidence="2">
    <location>
        <begin position="37"/>
        <end position="71"/>
    </location>
</feature>
<dbReference type="Ensembl" id="ENSCSAVT00000000793.1">
    <property type="protein sequence ID" value="ENSCSAVP00000000785.1"/>
    <property type="gene ID" value="ENSCSAVG00000000444.1"/>
</dbReference>